<gene>
    <name evidence="2" type="ORF">MONAX_5E027529</name>
</gene>
<protein>
    <submittedName>
        <fullName evidence="2">Uncharacterized protein</fullName>
    </submittedName>
</protein>
<evidence type="ECO:0000256" key="1">
    <source>
        <dbReference type="SAM" id="MobiDB-lite"/>
    </source>
</evidence>
<feature type="compositionally biased region" description="Polar residues" evidence="1">
    <location>
        <begin position="1"/>
        <end position="11"/>
    </location>
</feature>
<proteinExistence type="predicted"/>
<comment type="caution">
    <text evidence="2">The sequence shown here is derived from an EMBL/GenBank/DDBJ whole genome shotgun (WGS) entry which is preliminary data.</text>
</comment>
<dbReference type="EMBL" id="CABDUW010000410">
    <property type="protein sequence ID" value="VTJ68092.1"/>
    <property type="molecule type" value="Genomic_DNA"/>
</dbReference>
<dbReference type="Proteomes" id="UP000335636">
    <property type="component" value="Unassembled WGS sequence"/>
</dbReference>
<accession>A0A5E4BHJ6</accession>
<feature type="region of interest" description="Disordered" evidence="1">
    <location>
        <begin position="1"/>
        <end position="22"/>
    </location>
</feature>
<evidence type="ECO:0000313" key="3">
    <source>
        <dbReference type="Proteomes" id="UP000335636"/>
    </source>
</evidence>
<keyword evidence="3" id="KW-1185">Reference proteome</keyword>
<sequence>TSGSATLQPQDLNAAPTCRETTRDTLMQRSTLEMQQQNKDHQHSYQEDPRLLQTHSYPHTGSAGPGWSPHTKGSCGGKLSVTQAPGPGWCPKMGVTICKQRGSLPRSSPLGCGSSHSGSGCWQQAAVNSSSGCSGSCYCSCGGRVTRLSLVVSSSDGFNCI</sequence>
<feature type="non-terminal residue" evidence="2">
    <location>
        <position position="1"/>
    </location>
</feature>
<organism evidence="2 3">
    <name type="scientific">Marmota monax</name>
    <name type="common">Woodchuck</name>
    <dbReference type="NCBI Taxonomy" id="9995"/>
    <lineage>
        <taxon>Eukaryota</taxon>
        <taxon>Metazoa</taxon>
        <taxon>Chordata</taxon>
        <taxon>Craniata</taxon>
        <taxon>Vertebrata</taxon>
        <taxon>Euteleostomi</taxon>
        <taxon>Mammalia</taxon>
        <taxon>Eutheria</taxon>
        <taxon>Euarchontoglires</taxon>
        <taxon>Glires</taxon>
        <taxon>Rodentia</taxon>
        <taxon>Sciuromorpha</taxon>
        <taxon>Sciuridae</taxon>
        <taxon>Xerinae</taxon>
        <taxon>Marmotini</taxon>
        <taxon>Marmota</taxon>
    </lineage>
</organism>
<reference evidence="2" key="1">
    <citation type="submission" date="2019-04" db="EMBL/GenBank/DDBJ databases">
        <authorList>
            <person name="Alioto T."/>
            <person name="Alioto T."/>
        </authorList>
    </citation>
    <scope>NUCLEOTIDE SEQUENCE [LARGE SCALE GENOMIC DNA]</scope>
</reference>
<feature type="region of interest" description="Disordered" evidence="1">
    <location>
        <begin position="54"/>
        <end position="78"/>
    </location>
</feature>
<evidence type="ECO:0000313" key="2">
    <source>
        <dbReference type="EMBL" id="VTJ68092.1"/>
    </source>
</evidence>
<dbReference type="AlphaFoldDB" id="A0A5E4BHJ6"/>
<name>A0A5E4BHJ6_MARMO</name>